<keyword evidence="1" id="KW-0472">Membrane</keyword>
<feature type="transmembrane region" description="Helical" evidence="1">
    <location>
        <begin position="161"/>
        <end position="181"/>
    </location>
</feature>
<feature type="transmembrane region" description="Helical" evidence="1">
    <location>
        <begin position="50"/>
        <end position="71"/>
    </location>
</feature>
<name>A0ABZ1C7T6_9BACT</name>
<protein>
    <submittedName>
        <fullName evidence="2">Lysylphosphatidylglycerol synthase domain-containing protein</fullName>
    </submittedName>
</protein>
<dbReference type="EMBL" id="CP139781">
    <property type="protein sequence ID" value="WRQ87338.1"/>
    <property type="molecule type" value="Genomic_DNA"/>
</dbReference>
<keyword evidence="1" id="KW-0812">Transmembrane</keyword>
<organism evidence="2 3">
    <name type="scientific">Actomonas aquatica</name>
    <dbReference type="NCBI Taxonomy" id="2866162"/>
    <lineage>
        <taxon>Bacteria</taxon>
        <taxon>Pseudomonadati</taxon>
        <taxon>Verrucomicrobiota</taxon>
        <taxon>Opitutia</taxon>
        <taxon>Opitutales</taxon>
        <taxon>Opitutaceae</taxon>
        <taxon>Actomonas</taxon>
    </lineage>
</organism>
<gene>
    <name evidence="2" type="ORF">K1X11_021195</name>
</gene>
<proteinExistence type="predicted"/>
<evidence type="ECO:0000313" key="3">
    <source>
        <dbReference type="Proteomes" id="UP000738431"/>
    </source>
</evidence>
<feature type="transmembrane region" description="Helical" evidence="1">
    <location>
        <begin position="201"/>
        <end position="222"/>
    </location>
</feature>
<reference evidence="2 3" key="1">
    <citation type="submission" date="2023-12" db="EMBL/GenBank/DDBJ databases">
        <title>Description of an unclassified Opitutus bacterium of Verrucomicrobiota.</title>
        <authorList>
            <person name="Zhang D.-F."/>
        </authorList>
    </citation>
    <scope>NUCLEOTIDE SEQUENCE [LARGE SCALE GENOMIC DNA]</scope>
    <source>
        <strain evidence="2 3">WL0086</strain>
    </source>
</reference>
<keyword evidence="3" id="KW-1185">Reference proteome</keyword>
<feature type="transmembrane region" description="Helical" evidence="1">
    <location>
        <begin position="234"/>
        <end position="253"/>
    </location>
</feature>
<accession>A0ABZ1C7T6</accession>
<dbReference type="Proteomes" id="UP000738431">
    <property type="component" value="Chromosome"/>
</dbReference>
<evidence type="ECO:0000313" key="2">
    <source>
        <dbReference type="EMBL" id="WRQ87338.1"/>
    </source>
</evidence>
<sequence>MNTPAAQSSRAEVGWRWAKRLGSVVALASGGWVLWQGAQGLRSQDVVLDWARLLPVVVIGVGLWVALNALLGAAWAGMVRLLGGEVRTADSVRLAWRVQVAKYLPGNVFHYAGRVALAGEVGVRKTVAVVATAAEPVLQLAVACAAVAVVVPVGLRGDLPWPVLGVALVGCLGVVALAAVILRRRLAKAGVQPRWRVGSALAVVGSHLGVMVIQTLMFQLVVSRVGGGWEADGLTLFGVVVVSWTAGLVVIGAPGGIGVRELTLAVLAERLGAPGEVVAVAAVLTRLAAVAGDVSSAALARWWPSKE</sequence>
<feature type="transmembrane region" description="Helical" evidence="1">
    <location>
        <begin position="137"/>
        <end position="155"/>
    </location>
</feature>
<dbReference type="RefSeq" id="WP_221029249.1">
    <property type="nucleotide sequence ID" value="NZ_CP139781.1"/>
</dbReference>
<evidence type="ECO:0000256" key="1">
    <source>
        <dbReference type="SAM" id="Phobius"/>
    </source>
</evidence>
<feature type="transmembrane region" description="Helical" evidence="1">
    <location>
        <begin position="21"/>
        <end position="38"/>
    </location>
</feature>
<keyword evidence="1" id="KW-1133">Transmembrane helix</keyword>